<dbReference type="Proteomes" id="UP000315385">
    <property type="component" value="Unassembled WGS sequence"/>
</dbReference>
<dbReference type="OrthoDB" id="241694at2157"/>
<feature type="compositionally biased region" description="Basic and acidic residues" evidence="1">
    <location>
        <begin position="149"/>
        <end position="172"/>
    </location>
</feature>
<feature type="region of interest" description="Disordered" evidence="1">
    <location>
        <begin position="149"/>
        <end position="264"/>
    </location>
</feature>
<dbReference type="InterPro" id="IPR055969">
    <property type="entry name" value="DUF7547"/>
</dbReference>
<proteinExistence type="predicted"/>
<evidence type="ECO:0000313" key="3">
    <source>
        <dbReference type="Proteomes" id="UP000315385"/>
    </source>
</evidence>
<sequence length="264" mass="28570">MSPPADSPDRPRDRDELAAQLDELESTLTDLRGELRENDRRGPPQPPRLGDLLRFTEEYTIPTLIAALEATIKSLELLQRTLRLADPARAAREEGEAARSRLDAVGTEAGQQLAGALAELRTALAEADLPEDGDSRDLITDARDLTGEIERRLREAEGTVSDQWDRERDGRSRGRQSNAAGTNDGVMIDVSDDGDDGDGGDDSDDSSRSPAADGSNADAPSVDVDAELESIKDELDEAEQAIDDAERDENPDESTDDDDDTDAT</sequence>
<dbReference type="RefSeq" id="WP_142442170.1">
    <property type="nucleotide sequence ID" value="NZ_SESI01000001.1"/>
</dbReference>
<dbReference type="AlphaFoldDB" id="A0A544QQ86"/>
<organism evidence="2 3">
    <name type="scientific">Halonotius roseus</name>
    <dbReference type="NCBI Taxonomy" id="2511997"/>
    <lineage>
        <taxon>Archaea</taxon>
        <taxon>Methanobacteriati</taxon>
        <taxon>Methanobacteriota</taxon>
        <taxon>Stenosarchaea group</taxon>
        <taxon>Halobacteria</taxon>
        <taxon>Halobacteriales</taxon>
        <taxon>Haloferacaceae</taxon>
        <taxon>Halonotius</taxon>
    </lineage>
</organism>
<keyword evidence="3" id="KW-1185">Reference proteome</keyword>
<feature type="compositionally biased region" description="Basic and acidic residues" evidence="1">
    <location>
        <begin position="31"/>
        <end position="42"/>
    </location>
</feature>
<evidence type="ECO:0000256" key="1">
    <source>
        <dbReference type="SAM" id="MobiDB-lite"/>
    </source>
</evidence>
<evidence type="ECO:0000313" key="2">
    <source>
        <dbReference type="EMBL" id="TQQ81602.1"/>
    </source>
</evidence>
<comment type="caution">
    <text evidence="2">The sequence shown here is derived from an EMBL/GenBank/DDBJ whole genome shotgun (WGS) entry which is preliminary data.</text>
</comment>
<feature type="compositionally biased region" description="Acidic residues" evidence="1">
    <location>
        <begin position="224"/>
        <end position="264"/>
    </location>
</feature>
<reference evidence="2 3" key="1">
    <citation type="submission" date="2019-02" db="EMBL/GenBank/DDBJ databases">
        <title>Halonotius sp. a new haloqrchaeon isolated from saline water.</title>
        <authorList>
            <person name="Duran-Viseras A."/>
            <person name="Sanchez-Porro C."/>
            <person name="Ventosa A."/>
        </authorList>
    </citation>
    <scope>NUCLEOTIDE SEQUENCE [LARGE SCALE GENOMIC DNA]</scope>
    <source>
        <strain evidence="2 3">F9-27</strain>
    </source>
</reference>
<dbReference type="EMBL" id="SESI01000001">
    <property type="protein sequence ID" value="TQQ81602.1"/>
    <property type="molecule type" value="Genomic_DNA"/>
</dbReference>
<protein>
    <submittedName>
        <fullName evidence="2">Uncharacterized protein</fullName>
    </submittedName>
</protein>
<name>A0A544QQ86_9EURY</name>
<feature type="compositionally biased region" description="Acidic residues" evidence="1">
    <location>
        <begin position="190"/>
        <end position="204"/>
    </location>
</feature>
<gene>
    <name evidence="2" type="ORF">EWF95_01275</name>
</gene>
<accession>A0A544QQ86</accession>
<feature type="region of interest" description="Disordered" evidence="1">
    <location>
        <begin position="31"/>
        <end position="51"/>
    </location>
</feature>
<dbReference type="Pfam" id="PF24414">
    <property type="entry name" value="DUF7547"/>
    <property type="match status" value="1"/>
</dbReference>